<gene>
    <name evidence="2" type="ORF">HY834_03095</name>
</gene>
<proteinExistence type="inferred from homology"/>
<dbReference type="PANTHER" id="PTHR43975">
    <property type="entry name" value="ZGC:101858"/>
    <property type="match status" value="1"/>
</dbReference>
<dbReference type="NCBIfam" id="NF004847">
    <property type="entry name" value="PRK06198.1"/>
    <property type="match status" value="1"/>
</dbReference>
<reference evidence="2" key="1">
    <citation type="submission" date="2020-07" db="EMBL/GenBank/DDBJ databases">
        <title>Huge and variable diversity of episymbiotic CPR bacteria and DPANN archaea in groundwater ecosystems.</title>
        <authorList>
            <person name="He C.Y."/>
            <person name="Keren R."/>
            <person name="Whittaker M."/>
            <person name="Farag I.F."/>
            <person name="Doudna J."/>
            <person name="Cate J.H.D."/>
            <person name="Banfield J.F."/>
        </authorList>
    </citation>
    <scope>NUCLEOTIDE SEQUENCE</scope>
    <source>
        <strain evidence="2">NC_groundwater_1586_Pr3_B-0.1um_66_15</strain>
    </source>
</reference>
<dbReference type="Pfam" id="PF13561">
    <property type="entry name" value="adh_short_C2"/>
    <property type="match status" value="1"/>
</dbReference>
<evidence type="ECO:0000313" key="2">
    <source>
        <dbReference type="EMBL" id="MBI4920709.1"/>
    </source>
</evidence>
<comment type="caution">
    <text evidence="2">The sequence shown here is derived from an EMBL/GenBank/DDBJ whole genome shotgun (WGS) entry which is preliminary data.</text>
</comment>
<evidence type="ECO:0000313" key="3">
    <source>
        <dbReference type="Proteomes" id="UP000782610"/>
    </source>
</evidence>
<comment type="similarity">
    <text evidence="1">Belongs to the short-chain dehydrogenases/reductases (SDR) family.</text>
</comment>
<dbReference type="InterPro" id="IPR020904">
    <property type="entry name" value="Sc_DH/Rdtase_CS"/>
</dbReference>
<sequence>MDTMSRFDGQIAVITGAAQGIGEATARLFAARGIAGLVLTDRQADKGEAVAAALREFVPTTFVAADLADPEQLLRIVPAADAAFGRIDILVNVAGLTDRGTIWDTSLELWDRMFAINVRAPFALMQGALRVMEREKIQGAIVNIISVNAHGGTSFLTPYSASKGALVTLTKNVAHSVSRNRIKVNGLNIGWVDTPGEHETLKRFHGAGENWLAEAESTRPFGRLMKPDEVARAIAFLASAESGLMTGAIIDFDQLVIGANESVGPRRSGG</sequence>
<protein>
    <submittedName>
        <fullName evidence="2">SDR family oxidoreductase</fullName>
    </submittedName>
</protein>
<dbReference type="PRINTS" id="PR00080">
    <property type="entry name" value="SDRFAMILY"/>
</dbReference>
<name>A0A933KY12_9HYPH</name>
<dbReference type="PROSITE" id="PS00061">
    <property type="entry name" value="ADH_SHORT"/>
    <property type="match status" value="1"/>
</dbReference>
<organism evidence="2 3">
    <name type="scientific">Devosia nanyangense</name>
    <dbReference type="NCBI Taxonomy" id="1228055"/>
    <lineage>
        <taxon>Bacteria</taxon>
        <taxon>Pseudomonadati</taxon>
        <taxon>Pseudomonadota</taxon>
        <taxon>Alphaproteobacteria</taxon>
        <taxon>Hyphomicrobiales</taxon>
        <taxon>Devosiaceae</taxon>
        <taxon>Devosia</taxon>
    </lineage>
</organism>
<dbReference type="SUPFAM" id="SSF51735">
    <property type="entry name" value="NAD(P)-binding Rossmann-fold domains"/>
    <property type="match status" value="1"/>
</dbReference>
<dbReference type="EMBL" id="JACRAF010000009">
    <property type="protein sequence ID" value="MBI4920709.1"/>
    <property type="molecule type" value="Genomic_DNA"/>
</dbReference>
<accession>A0A933KY12</accession>
<dbReference type="PRINTS" id="PR00081">
    <property type="entry name" value="GDHRDH"/>
</dbReference>
<dbReference type="CDD" id="cd05233">
    <property type="entry name" value="SDR_c"/>
    <property type="match status" value="1"/>
</dbReference>
<evidence type="ECO:0000256" key="1">
    <source>
        <dbReference type="ARBA" id="ARBA00006484"/>
    </source>
</evidence>
<dbReference type="PANTHER" id="PTHR43975:SF2">
    <property type="entry name" value="EG:BACR7A4.14 PROTEIN-RELATED"/>
    <property type="match status" value="1"/>
</dbReference>
<dbReference type="InterPro" id="IPR036291">
    <property type="entry name" value="NAD(P)-bd_dom_sf"/>
</dbReference>
<dbReference type="InterPro" id="IPR002347">
    <property type="entry name" value="SDR_fam"/>
</dbReference>
<dbReference type="AlphaFoldDB" id="A0A933KY12"/>
<dbReference type="Gene3D" id="3.40.50.720">
    <property type="entry name" value="NAD(P)-binding Rossmann-like Domain"/>
    <property type="match status" value="1"/>
</dbReference>
<dbReference type="Proteomes" id="UP000782610">
    <property type="component" value="Unassembled WGS sequence"/>
</dbReference>
<dbReference type="FunFam" id="3.40.50.720:FF:000084">
    <property type="entry name" value="Short-chain dehydrogenase reductase"/>
    <property type="match status" value="1"/>
</dbReference>